<dbReference type="Pfam" id="PF00535">
    <property type="entry name" value="Glycos_transf_2"/>
    <property type="match status" value="1"/>
</dbReference>
<accession>A0A839HKZ7</accession>
<dbReference type="Proteomes" id="UP000586093">
    <property type="component" value="Unassembled WGS sequence"/>
</dbReference>
<dbReference type="PANTHER" id="PTHR48090">
    <property type="entry name" value="UNDECAPRENYL-PHOSPHATE 4-DEOXY-4-FORMAMIDO-L-ARABINOSE TRANSFERASE-RELATED"/>
    <property type="match status" value="1"/>
</dbReference>
<reference evidence="9 10" key="1">
    <citation type="submission" date="2020-08" db="EMBL/GenBank/DDBJ databases">
        <title>Aquariorum lacteus gen. nov., sp. nov., a new member of the family Comamonadaceae, isolated from freshwater aquarium.</title>
        <authorList>
            <person name="Chun S.-J."/>
        </authorList>
    </citation>
    <scope>NUCLEOTIDE SEQUENCE [LARGE SCALE GENOMIC DNA]</scope>
    <source>
        <strain evidence="9 10">SJAQ100</strain>
    </source>
</reference>
<dbReference type="CDD" id="cd04187">
    <property type="entry name" value="DPM1_like_bac"/>
    <property type="match status" value="1"/>
</dbReference>
<keyword evidence="4 7" id="KW-0812">Transmembrane</keyword>
<evidence type="ECO:0000259" key="8">
    <source>
        <dbReference type="Pfam" id="PF00535"/>
    </source>
</evidence>
<sequence length="317" mass="34535">MVVPAYNEAGNIRGTLQTVAEACEALGLPWDILVVDDGSADATAAEVAAVPPAWRVGLLRLSRNFGKEAALTAGLDHAQGEVVVCMDGDGQHPVSLLPALLAHWREGYDMVYAVREDRDRESAFKRLGSRIFYGLMSSTGQIDIPANAGDFRLMDRRVVEALRALPERQRFMKGIYAWVGFRSLGLPYTPLAREHGQSSFSRRKLARLAWTGITSFSVLPLRLASLLGVMLALPAFAYGLYELIEKTIYGSDVPGWPTVVVSIMFFSGVQLLFIGVLGEYLARVYEEVKARPTYLIAERLAPPQPGAGPAEAGPAAR</sequence>
<evidence type="ECO:0000256" key="2">
    <source>
        <dbReference type="ARBA" id="ARBA00022676"/>
    </source>
</evidence>
<comment type="caution">
    <text evidence="9">The sequence shown here is derived from an EMBL/GenBank/DDBJ whole genome shotgun (WGS) entry which is preliminary data.</text>
</comment>
<keyword evidence="3 9" id="KW-0808">Transferase</keyword>
<feature type="transmembrane region" description="Helical" evidence="7">
    <location>
        <begin position="208"/>
        <end position="241"/>
    </location>
</feature>
<keyword evidence="10" id="KW-1185">Reference proteome</keyword>
<evidence type="ECO:0000256" key="1">
    <source>
        <dbReference type="ARBA" id="ARBA00004141"/>
    </source>
</evidence>
<dbReference type="InterPro" id="IPR001173">
    <property type="entry name" value="Glyco_trans_2-like"/>
</dbReference>
<evidence type="ECO:0000313" key="9">
    <source>
        <dbReference type="EMBL" id="MBB1163265.1"/>
    </source>
</evidence>
<name>A0A839HKZ7_9BURK</name>
<dbReference type="EMBL" id="JACIVI010000008">
    <property type="protein sequence ID" value="MBB1163265.1"/>
    <property type="molecule type" value="Genomic_DNA"/>
</dbReference>
<dbReference type="Gene3D" id="3.90.550.10">
    <property type="entry name" value="Spore Coat Polysaccharide Biosynthesis Protein SpsA, Chain A"/>
    <property type="match status" value="1"/>
</dbReference>
<dbReference type="GO" id="GO:0016757">
    <property type="term" value="F:glycosyltransferase activity"/>
    <property type="evidence" value="ECO:0007669"/>
    <property type="project" value="UniProtKB-KW"/>
</dbReference>
<keyword evidence="5 7" id="KW-1133">Transmembrane helix</keyword>
<comment type="subcellular location">
    <subcellularLocation>
        <location evidence="1">Membrane</location>
        <topology evidence="1">Multi-pass membrane protein</topology>
    </subcellularLocation>
</comment>
<evidence type="ECO:0000256" key="7">
    <source>
        <dbReference type="SAM" id="Phobius"/>
    </source>
</evidence>
<feature type="transmembrane region" description="Helical" evidence="7">
    <location>
        <begin position="261"/>
        <end position="282"/>
    </location>
</feature>
<keyword evidence="6 7" id="KW-0472">Membrane</keyword>
<dbReference type="GO" id="GO:0005886">
    <property type="term" value="C:plasma membrane"/>
    <property type="evidence" value="ECO:0007669"/>
    <property type="project" value="TreeGrafter"/>
</dbReference>
<dbReference type="AlphaFoldDB" id="A0A839HKZ7"/>
<dbReference type="InterPro" id="IPR050256">
    <property type="entry name" value="Glycosyltransferase_2"/>
</dbReference>
<keyword evidence="2" id="KW-0328">Glycosyltransferase</keyword>
<feature type="domain" description="Glycosyltransferase 2-like" evidence="8">
    <location>
        <begin position="2"/>
        <end position="162"/>
    </location>
</feature>
<dbReference type="InterPro" id="IPR029044">
    <property type="entry name" value="Nucleotide-diphossugar_trans"/>
</dbReference>
<evidence type="ECO:0000256" key="4">
    <source>
        <dbReference type="ARBA" id="ARBA00022692"/>
    </source>
</evidence>
<evidence type="ECO:0000256" key="6">
    <source>
        <dbReference type="ARBA" id="ARBA00023136"/>
    </source>
</evidence>
<proteinExistence type="predicted"/>
<dbReference type="PANTHER" id="PTHR48090:SF1">
    <property type="entry name" value="PROPHAGE BACTOPRENOL GLUCOSYL TRANSFERASE HOMOLOG"/>
    <property type="match status" value="1"/>
</dbReference>
<organism evidence="9 10">
    <name type="scientific">Aquariibacter albus</name>
    <dbReference type="NCBI Taxonomy" id="2759899"/>
    <lineage>
        <taxon>Bacteria</taxon>
        <taxon>Pseudomonadati</taxon>
        <taxon>Pseudomonadota</taxon>
        <taxon>Betaproteobacteria</taxon>
        <taxon>Burkholderiales</taxon>
        <taxon>Sphaerotilaceae</taxon>
        <taxon>Aquariibacter</taxon>
    </lineage>
</organism>
<protein>
    <submittedName>
        <fullName evidence="9">Glycosyltransferase family 2 protein</fullName>
    </submittedName>
</protein>
<evidence type="ECO:0000256" key="5">
    <source>
        <dbReference type="ARBA" id="ARBA00022989"/>
    </source>
</evidence>
<evidence type="ECO:0000256" key="3">
    <source>
        <dbReference type="ARBA" id="ARBA00022679"/>
    </source>
</evidence>
<dbReference type="SUPFAM" id="SSF53448">
    <property type="entry name" value="Nucleotide-diphospho-sugar transferases"/>
    <property type="match status" value="1"/>
</dbReference>
<evidence type="ECO:0000313" key="10">
    <source>
        <dbReference type="Proteomes" id="UP000586093"/>
    </source>
</evidence>
<gene>
    <name evidence="9" type="ORF">H4F90_14925</name>
</gene>